<evidence type="ECO:0000256" key="3">
    <source>
        <dbReference type="ARBA" id="ARBA00007353"/>
    </source>
</evidence>
<dbReference type="InterPro" id="IPR038371">
    <property type="entry name" value="Cu_polyphenol_OxRdtase_sf"/>
</dbReference>
<name>A0A1G6GG64_9ACTN</name>
<dbReference type="SUPFAM" id="SSF64438">
    <property type="entry name" value="CNF1/YfiH-like putative cysteine hydrolases"/>
    <property type="match status" value="1"/>
</dbReference>
<dbReference type="STRING" id="1577474.GA0111570_101441"/>
<evidence type="ECO:0000256" key="1">
    <source>
        <dbReference type="ARBA" id="ARBA00000553"/>
    </source>
</evidence>
<evidence type="ECO:0000256" key="9">
    <source>
        <dbReference type="ARBA" id="ARBA00047989"/>
    </source>
</evidence>
<dbReference type="GO" id="GO:0017061">
    <property type="term" value="F:S-methyl-5-thioadenosine phosphorylase activity"/>
    <property type="evidence" value="ECO:0007669"/>
    <property type="project" value="UniProtKB-EC"/>
</dbReference>
<protein>
    <recommendedName>
        <fullName evidence="14">Purine nucleoside phosphorylase</fullName>
    </recommendedName>
</protein>
<evidence type="ECO:0008006" key="14">
    <source>
        <dbReference type="Google" id="ProtNLM"/>
    </source>
</evidence>
<organism evidence="12 13">
    <name type="scientific">Raineyella antarctica</name>
    <dbReference type="NCBI Taxonomy" id="1577474"/>
    <lineage>
        <taxon>Bacteria</taxon>
        <taxon>Bacillati</taxon>
        <taxon>Actinomycetota</taxon>
        <taxon>Actinomycetes</taxon>
        <taxon>Propionibacteriales</taxon>
        <taxon>Propionibacteriaceae</taxon>
        <taxon>Raineyella</taxon>
    </lineage>
</organism>
<dbReference type="PANTHER" id="PTHR30616:SF2">
    <property type="entry name" value="PURINE NUCLEOSIDE PHOSPHORYLASE LACC1"/>
    <property type="match status" value="1"/>
</dbReference>
<comment type="catalytic activity">
    <reaction evidence="11">
        <text>S-methyl-5'-thioadenosine + phosphate = 5-(methylsulfanyl)-alpha-D-ribose 1-phosphate + adenine</text>
        <dbReference type="Rhea" id="RHEA:11852"/>
        <dbReference type="ChEBI" id="CHEBI:16708"/>
        <dbReference type="ChEBI" id="CHEBI:17509"/>
        <dbReference type="ChEBI" id="CHEBI:43474"/>
        <dbReference type="ChEBI" id="CHEBI:58533"/>
        <dbReference type="EC" id="2.4.2.28"/>
    </reaction>
    <physiologicalReaction direction="left-to-right" evidence="11">
        <dbReference type="Rhea" id="RHEA:11853"/>
    </physiologicalReaction>
</comment>
<evidence type="ECO:0000256" key="11">
    <source>
        <dbReference type="ARBA" id="ARBA00049893"/>
    </source>
</evidence>
<dbReference type="InterPro" id="IPR003730">
    <property type="entry name" value="Cu_polyphenol_OxRdtase"/>
</dbReference>
<dbReference type="GO" id="GO:0016787">
    <property type="term" value="F:hydrolase activity"/>
    <property type="evidence" value="ECO:0007669"/>
    <property type="project" value="UniProtKB-KW"/>
</dbReference>
<comment type="catalytic activity">
    <reaction evidence="10">
        <text>adenosine + phosphate = alpha-D-ribose 1-phosphate + adenine</text>
        <dbReference type="Rhea" id="RHEA:27642"/>
        <dbReference type="ChEBI" id="CHEBI:16335"/>
        <dbReference type="ChEBI" id="CHEBI:16708"/>
        <dbReference type="ChEBI" id="CHEBI:43474"/>
        <dbReference type="ChEBI" id="CHEBI:57720"/>
        <dbReference type="EC" id="2.4.2.1"/>
    </reaction>
    <physiologicalReaction direction="left-to-right" evidence="10">
        <dbReference type="Rhea" id="RHEA:27643"/>
    </physiologicalReaction>
</comment>
<evidence type="ECO:0000256" key="6">
    <source>
        <dbReference type="ARBA" id="ARBA00022801"/>
    </source>
</evidence>
<keyword evidence="13" id="KW-1185">Reference proteome</keyword>
<keyword evidence="6" id="KW-0378">Hydrolase</keyword>
<dbReference type="AlphaFoldDB" id="A0A1G6GG64"/>
<evidence type="ECO:0000313" key="12">
    <source>
        <dbReference type="EMBL" id="SDB80166.1"/>
    </source>
</evidence>
<accession>A0A1G6GG64</accession>
<dbReference type="Gene3D" id="3.60.140.10">
    <property type="entry name" value="CNF1/YfiH-like putative cysteine hydrolases"/>
    <property type="match status" value="1"/>
</dbReference>
<evidence type="ECO:0000256" key="4">
    <source>
        <dbReference type="ARBA" id="ARBA00022679"/>
    </source>
</evidence>
<evidence type="ECO:0000256" key="10">
    <source>
        <dbReference type="ARBA" id="ARBA00048968"/>
    </source>
</evidence>
<dbReference type="CDD" id="cd16833">
    <property type="entry name" value="YfiH"/>
    <property type="match status" value="1"/>
</dbReference>
<dbReference type="PANTHER" id="PTHR30616">
    <property type="entry name" value="UNCHARACTERIZED PROTEIN YFIH"/>
    <property type="match status" value="1"/>
</dbReference>
<gene>
    <name evidence="12" type="ORF">GA0111570_101441</name>
</gene>
<evidence type="ECO:0000256" key="7">
    <source>
        <dbReference type="ARBA" id="ARBA00022833"/>
    </source>
</evidence>
<dbReference type="EMBL" id="FMYF01000001">
    <property type="protein sequence ID" value="SDB80166.1"/>
    <property type="molecule type" value="Genomic_DNA"/>
</dbReference>
<dbReference type="GO" id="GO:0005507">
    <property type="term" value="F:copper ion binding"/>
    <property type="evidence" value="ECO:0007669"/>
    <property type="project" value="TreeGrafter"/>
</dbReference>
<keyword evidence="4" id="KW-0808">Transferase</keyword>
<dbReference type="Proteomes" id="UP000199086">
    <property type="component" value="Unassembled WGS sequence"/>
</dbReference>
<evidence type="ECO:0000256" key="5">
    <source>
        <dbReference type="ARBA" id="ARBA00022723"/>
    </source>
</evidence>
<comment type="similarity">
    <text evidence="3">Belongs to the purine nucleoside phosphorylase YfiH/LACC1 family.</text>
</comment>
<comment type="catalytic activity">
    <reaction evidence="9">
        <text>adenosine + H2O + H(+) = inosine + NH4(+)</text>
        <dbReference type="Rhea" id="RHEA:24408"/>
        <dbReference type="ChEBI" id="CHEBI:15377"/>
        <dbReference type="ChEBI" id="CHEBI:15378"/>
        <dbReference type="ChEBI" id="CHEBI:16335"/>
        <dbReference type="ChEBI" id="CHEBI:17596"/>
        <dbReference type="ChEBI" id="CHEBI:28938"/>
        <dbReference type="EC" id="3.5.4.4"/>
    </reaction>
    <physiologicalReaction direction="left-to-right" evidence="9">
        <dbReference type="Rhea" id="RHEA:24409"/>
    </physiologicalReaction>
</comment>
<keyword evidence="5" id="KW-0479">Metal-binding</keyword>
<comment type="function">
    <text evidence="2">Purine nucleoside enzyme that catalyzes the phosphorolysis of adenosine and inosine nucleosides, yielding D-ribose 1-phosphate and the respective free bases, adenine and hypoxanthine. Also catalyzes the phosphorolysis of S-methyl-5'-thioadenosine into adenine and S-methyl-5-thio-alpha-D-ribose 1-phosphate. Also has adenosine deaminase activity.</text>
</comment>
<evidence type="ECO:0000313" key="13">
    <source>
        <dbReference type="Proteomes" id="UP000199086"/>
    </source>
</evidence>
<keyword evidence="7" id="KW-0862">Zinc</keyword>
<dbReference type="OrthoDB" id="4279at2"/>
<comment type="catalytic activity">
    <reaction evidence="1">
        <text>inosine + phosphate = alpha-D-ribose 1-phosphate + hypoxanthine</text>
        <dbReference type="Rhea" id="RHEA:27646"/>
        <dbReference type="ChEBI" id="CHEBI:17368"/>
        <dbReference type="ChEBI" id="CHEBI:17596"/>
        <dbReference type="ChEBI" id="CHEBI:43474"/>
        <dbReference type="ChEBI" id="CHEBI:57720"/>
        <dbReference type="EC" id="2.4.2.1"/>
    </reaction>
    <physiologicalReaction direction="left-to-right" evidence="1">
        <dbReference type="Rhea" id="RHEA:27647"/>
    </physiologicalReaction>
</comment>
<sequence length="247" mass="25594">MWALLKRPDVDPAEGIGVGFTDRDGGVTPAEGTLSFGATDGGPDRLAENVRRIREDAGFRRLVTLHQVHSARVHLVDDAFLAGQDRGEQPDGDALIAGPGMPGVALAVRAADCVPVILADPHRRVIGAAHAGRAGVLSDVVGATVAAMHDLGARDLVAWVGPHIHGECYEVPAGMAEAAAALVPATRATTRWGTPAIDLTAGVRSRLDELGIPVAYVGACTLTDSTLHSHRRDGAAAGRQLGLVWSA</sequence>
<reference evidence="12 13" key="1">
    <citation type="submission" date="2016-06" db="EMBL/GenBank/DDBJ databases">
        <authorList>
            <person name="Olsen C.W."/>
            <person name="Carey S."/>
            <person name="Hinshaw L."/>
            <person name="Karasin A.I."/>
        </authorList>
    </citation>
    <scope>NUCLEOTIDE SEQUENCE [LARGE SCALE GENOMIC DNA]</scope>
    <source>
        <strain evidence="12 13">LZ-22</strain>
    </source>
</reference>
<proteinExistence type="inferred from homology"/>
<keyword evidence="8" id="KW-0186">Copper</keyword>
<dbReference type="InterPro" id="IPR011324">
    <property type="entry name" value="Cytotoxic_necrot_fac-like_cat"/>
</dbReference>
<dbReference type="Pfam" id="PF02578">
    <property type="entry name" value="Cu-oxidase_4"/>
    <property type="match status" value="1"/>
</dbReference>
<evidence type="ECO:0000256" key="8">
    <source>
        <dbReference type="ARBA" id="ARBA00023008"/>
    </source>
</evidence>
<evidence type="ECO:0000256" key="2">
    <source>
        <dbReference type="ARBA" id="ARBA00003215"/>
    </source>
</evidence>